<keyword evidence="4" id="KW-1185">Reference proteome</keyword>
<dbReference type="CDD" id="cd02224">
    <property type="entry name" value="cupin_SPO2919-like"/>
    <property type="match status" value="1"/>
</dbReference>
<dbReference type="InterPro" id="IPR014710">
    <property type="entry name" value="RmlC-like_jellyroll"/>
</dbReference>
<feature type="domain" description="Cupin type-2" evidence="2">
    <location>
        <begin position="48"/>
        <end position="108"/>
    </location>
</feature>
<dbReference type="Gene3D" id="2.60.120.10">
    <property type="entry name" value="Jelly Rolls"/>
    <property type="match status" value="1"/>
</dbReference>
<sequence length="151" mass="16166">MASFPILRAAAIQSLLKPRLHPLDSSRGRDQTSLGDQVGLTKTAVHQATLAPGKISTLEHFHDVDEEWYYILGGSGTLLCAGEGEDTTVRTGDFVGFPASARLPHALQAGAEGLSYLCGGTREPVDFCHYPLNNKAMVINRVTGTTTVVDE</sequence>
<accession>A0AAD7CIP9</accession>
<protein>
    <recommendedName>
        <fullName evidence="2">Cupin type-2 domain-containing protein</fullName>
    </recommendedName>
</protein>
<dbReference type="InterPro" id="IPR051610">
    <property type="entry name" value="GPI/OXD"/>
</dbReference>
<dbReference type="PANTHER" id="PTHR35848">
    <property type="entry name" value="OXALATE-BINDING PROTEIN"/>
    <property type="match status" value="1"/>
</dbReference>
<dbReference type="InterPro" id="IPR011051">
    <property type="entry name" value="RmlC_Cupin_sf"/>
</dbReference>
<dbReference type="Pfam" id="PF07883">
    <property type="entry name" value="Cupin_2"/>
    <property type="match status" value="1"/>
</dbReference>
<dbReference type="AlphaFoldDB" id="A0AAD7CIP9"/>
<evidence type="ECO:0000313" key="3">
    <source>
        <dbReference type="EMBL" id="KAJ7650183.1"/>
    </source>
</evidence>
<evidence type="ECO:0000256" key="1">
    <source>
        <dbReference type="ARBA" id="ARBA00022723"/>
    </source>
</evidence>
<reference evidence="3" key="1">
    <citation type="submission" date="2023-03" db="EMBL/GenBank/DDBJ databases">
        <title>Massive genome expansion in bonnet fungi (Mycena s.s.) driven by repeated elements and novel gene families across ecological guilds.</title>
        <authorList>
            <consortium name="Lawrence Berkeley National Laboratory"/>
            <person name="Harder C.B."/>
            <person name="Miyauchi S."/>
            <person name="Viragh M."/>
            <person name="Kuo A."/>
            <person name="Thoen E."/>
            <person name="Andreopoulos B."/>
            <person name="Lu D."/>
            <person name="Skrede I."/>
            <person name="Drula E."/>
            <person name="Henrissat B."/>
            <person name="Morin E."/>
            <person name="Kohler A."/>
            <person name="Barry K."/>
            <person name="LaButti K."/>
            <person name="Morin E."/>
            <person name="Salamov A."/>
            <person name="Lipzen A."/>
            <person name="Mereny Z."/>
            <person name="Hegedus B."/>
            <person name="Baldrian P."/>
            <person name="Stursova M."/>
            <person name="Weitz H."/>
            <person name="Taylor A."/>
            <person name="Grigoriev I.V."/>
            <person name="Nagy L.G."/>
            <person name="Martin F."/>
            <person name="Kauserud H."/>
        </authorList>
    </citation>
    <scope>NUCLEOTIDE SEQUENCE</scope>
    <source>
        <strain evidence="3">9284</strain>
    </source>
</reference>
<dbReference type="EMBL" id="JARKIF010000001">
    <property type="protein sequence ID" value="KAJ7650183.1"/>
    <property type="molecule type" value="Genomic_DNA"/>
</dbReference>
<proteinExistence type="predicted"/>
<gene>
    <name evidence="3" type="ORF">FB45DRAFT_1017583</name>
</gene>
<name>A0AAD7CIP9_9AGAR</name>
<organism evidence="3 4">
    <name type="scientific">Roridomyces roridus</name>
    <dbReference type="NCBI Taxonomy" id="1738132"/>
    <lineage>
        <taxon>Eukaryota</taxon>
        <taxon>Fungi</taxon>
        <taxon>Dikarya</taxon>
        <taxon>Basidiomycota</taxon>
        <taxon>Agaricomycotina</taxon>
        <taxon>Agaricomycetes</taxon>
        <taxon>Agaricomycetidae</taxon>
        <taxon>Agaricales</taxon>
        <taxon>Marasmiineae</taxon>
        <taxon>Mycenaceae</taxon>
        <taxon>Roridomyces</taxon>
    </lineage>
</organism>
<dbReference type="GO" id="GO:0046872">
    <property type="term" value="F:metal ion binding"/>
    <property type="evidence" value="ECO:0007669"/>
    <property type="project" value="UniProtKB-KW"/>
</dbReference>
<dbReference type="InterPro" id="IPR013096">
    <property type="entry name" value="Cupin_2"/>
</dbReference>
<evidence type="ECO:0000313" key="4">
    <source>
        <dbReference type="Proteomes" id="UP001221142"/>
    </source>
</evidence>
<dbReference type="SUPFAM" id="SSF51182">
    <property type="entry name" value="RmlC-like cupins"/>
    <property type="match status" value="1"/>
</dbReference>
<comment type="caution">
    <text evidence="3">The sequence shown here is derived from an EMBL/GenBank/DDBJ whole genome shotgun (WGS) entry which is preliminary data.</text>
</comment>
<evidence type="ECO:0000259" key="2">
    <source>
        <dbReference type="Pfam" id="PF07883"/>
    </source>
</evidence>
<dbReference type="Proteomes" id="UP001221142">
    <property type="component" value="Unassembled WGS sequence"/>
</dbReference>
<keyword evidence="1" id="KW-0479">Metal-binding</keyword>